<sequence>MTKMPLWDLRWSFLLFIFGQLDVHYVRATWPSPNSSGVIQLLGLFPDKENASKPTDLSVQSRAMFKAAVLLSQQYNITIEGQFIEWQVIQTGGTAINAISSTCQAISASNIVGIVGPGLSRETLIIADFAEKVGIPVVSYSATDPDLSDRNAYPAFYRTVPSDNAAASAIVQLFIQFNWTSCVIIYQNDAFGYDGARVISEAFINKGFKVADTVAFDIATHNYQDDLARSLTTSATRIVLLWAEPTYTSLILQDALDANVLGPSFTWILSSSVSLDSFNQTFYSNLTGMLTIEPTTATTVGASSNTTLLNATYAIWQQYENETFPWSTMVNPYALFAFDATWLLIQSLQQLCSTTTNSSSSCISFDGSSFCFDRRFLNSNSFFDTVTNMTFLGVSGPIEFDVNVTDRINGSYYYAQNSQQPSSNKISFVPVLAYSDQNNWQQYAGENSIIWPGSSSQPPTGIPKLDGVTLRIGVIESDPFTIITIVEGKTQVTGYIKDLIDELQSITNFIPDIRVAPSNETYDALVQAVADGVYDIVVGDVTLTANRRKIVGFSRSIFDNSLRLLMRKTPDASVDLLAFLKPFSRNLWLLILAAVVYAGILISLLEREENEALQNRSIISLCAMSMWYSFGQLVGYGADFDANTAAGRLLTIGLYIVSIVLVASYTANLASDLTISKSQSVISGIGDIKAGKIPSNRIGIRVGTASQDFYLAEISNNNPNYFPIIGANTRQQSYDDLLAGIIDVTFLDTGVAEYITNNIYCNLTLVGDGFDEGEFGIVTPIGWLYGNDLDVSILALRQNGTLDDLKAKWFESQTCPDATTTSTALGIEAMSGLFLVFAVVSGLSLLLFVWKKRYIIINFLFKLAGRKTSFGKKKGSARRRSRKTSKDSQNSQLPPSDFFHF</sequence>
<dbReference type="Proteomes" id="UP000681722">
    <property type="component" value="Unassembled WGS sequence"/>
</dbReference>
<dbReference type="GO" id="GO:0015276">
    <property type="term" value="F:ligand-gated monoatomic ion channel activity"/>
    <property type="evidence" value="ECO:0007669"/>
    <property type="project" value="InterPro"/>
</dbReference>
<keyword evidence="2" id="KW-0813">Transport</keyword>
<dbReference type="SUPFAM" id="SSF53822">
    <property type="entry name" value="Periplasmic binding protein-like I"/>
    <property type="match status" value="1"/>
</dbReference>
<evidence type="ECO:0000256" key="4">
    <source>
        <dbReference type="ARBA" id="ARBA00022989"/>
    </source>
</evidence>
<keyword evidence="7 15" id="KW-0472">Membrane</keyword>
<evidence type="ECO:0000256" key="15">
    <source>
        <dbReference type="SAM" id="Phobius"/>
    </source>
</evidence>
<evidence type="ECO:0000256" key="6">
    <source>
        <dbReference type="ARBA" id="ARBA00023065"/>
    </source>
</evidence>
<dbReference type="SMART" id="SM00079">
    <property type="entry name" value="PBPe"/>
    <property type="match status" value="1"/>
</dbReference>
<keyword evidence="12" id="KW-0407">Ion channel</keyword>
<dbReference type="Proteomes" id="UP000663829">
    <property type="component" value="Unassembled WGS sequence"/>
</dbReference>
<dbReference type="Proteomes" id="UP000682733">
    <property type="component" value="Unassembled WGS sequence"/>
</dbReference>
<comment type="subcellular location">
    <subcellularLocation>
        <location evidence="1">Membrane</location>
        <topology evidence="1">Multi-pass membrane protein</topology>
    </subcellularLocation>
    <subcellularLocation>
        <location evidence="13">Postsynaptic cell membrane</location>
    </subcellularLocation>
</comment>
<dbReference type="InterPro" id="IPR001828">
    <property type="entry name" value="ANF_lig-bd_rcpt"/>
</dbReference>
<feature type="signal peptide" evidence="16">
    <location>
        <begin position="1"/>
        <end position="28"/>
    </location>
</feature>
<evidence type="ECO:0000256" key="5">
    <source>
        <dbReference type="ARBA" id="ARBA00023018"/>
    </source>
</evidence>
<dbReference type="InterPro" id="IPR001320">
    <property type="entry name" value="Iontro_rcpt_C"/>
</dbReference>
<evidence type="ECO:0000256" key="1">
    <source>
        <dbReference type="ARBA" id="ARBA00004141"/>
    </source>
</evidence>
<keyword evidence="16" id="KW-0732">Signal</keyword>
<feature type="compositionally biased region" description="Basic residues" evidence="14">
    <location>
        <begin position="872"/>
        <end position="883"/>
    </location>
</feature>
<dbReference type="EMBL" id="CAJOBA010037124">
    <property type="protein sequence ID" value="CAF4036255.1"/>
    <property type="molecule type" value="Genomic_DNA"/>
</dbReference>
<dbReference type="Gene3D" id="3.40.190.10">
    <property type="entry name" value="Periplasmic binding protein-like II"/>
    <property type="match status" value="2"/>
</dbReference>
<feature type="transmembrane region" description="Helical" evidence="15">
    <location>
        <begin position="587"/>
        <end position="605"/>
    </location>
</feature>
<evidence type="ECO:0000256" key="12">
    <source>
        <dbReference type="ARBA" id="ARBA00023303"/>
    </source>
</evidence>
<protein>
    <recommendedName>
        <fullName evidence="17">Ionotropic glutamate receptor C-terminal domain-containing protein</fullName>
    </recommendedName>
</protein>
<evidence type="ECO:0000256" key="3">
    <source>
        <dbReference type="ARBA" id="ARBA00022692"/>
    </source>
</evidence>
<evidence type="ECO:0000313" key="20">
    <source>
        <dbReference type="EMBL" id="CAF3992187.1"/>
    </source>
</evidence>
<name>A0A814YH68_9BILA</name>
<dbReference type="InterPro" id="IPR015683">
    <property type="entry name" value="Ionotropic_Glu_rcpt"/>
</dbReference>
<dbReference type="Pfam" id="PF10613">
    <property type="entry name" value="Lig_chan-Glu_bd"/>
    <property type="match status" value="1"/>
</dbReference>
<evidence type="ECO:0000256" key="13">
    <source>
        <dbReference type="ARBA" id="ARBA00034100"/>
    </source>
</evidence>
<dbReference type="Proteomes" id="UP000677228">
    <property type="component" value="Unassembled WGS sequence"/>
</dbReference>
<evidence type="ECO:0000313" key="18">
    <source>
        <dbReference type="EMBL" id="CAF1228222.1"/>
    </source>
</evidence>
<evidence type="ECO:0000313" key="21">
    <source>
        <dbReference type="EMBL" id="CAF4036255.1"/>
    </source>
</evidence>
<organism evidence="19 22">
    <name type="scientific">Didymodactylos carnosus</name>
    <dbReference type="NCBI Taxonomy" id="1234261"/>
    <lineage>
        <taxon>Eukaryota</taxon>
        <taxon>Metazoa</taxon>
        <taxon>Spiralia</taxon>
        <taxon>Gnathifera</taxon>
        <taxon>Rotifera</taxon>
        <taxon>Eurotatoria</taxon>
        <taxon>Bdelloidea</taxon>
        <taxon>Philodinida</taxon>
        <taxon>Philodinidae</taxon>
        <taxon>Didymodactylos</taxon>
    </lineage>
</organism>
<keyword evidence="6" id="KW-0406">Ion transport</keyword>
<dbReference type="InterPro" id="IPR019594">
    <property type="entry name" value="Glu/Gly-bd"/>
</dbReference>
<gene>
    <name evidence="19" type="ORF">GPM918_LOCUS25096</name>
    <name evidence="18" type="ORF">OVA965_LOCUS25248</name>
    <name evidence="20" type="ORF">SRO942_LOCUS25102</name>
    <name evidence="21" type="ORF">TMI583_LOCUS25974</name>
</gene>
<dbReference type="OrthoDB" id="5984008at2759"/>
<dbReference type="PANTHER" id="PTHR18966">
    <property type="entry name" value="IONOTROPIC GLUTAMATE RECEPTOR"/>
    <property type="match status" value="1"/>
</dbReference>
<keyword evidence="9" id="KW-0325">Glycoprotein</keyword>
<dbReference type="AlphaFoldDB" id="A0A814YH68"/>
<keyword evidence="8" id="KW-0675">Receptor</keyword>
<evidence type="ECO:0000256" key="8">
    <source>
        <dbReference type="ARBA" id="ARBA00023170"/>
    </source>
</evidence>
<dbReference type="Pfam" id="PF01094">
    <property type="entry name" value="ANF_receptor"/>
    <property type="match status" value="1"/>
</dbReference>
<keyword evidence="3 15" id="KW-0812">Transmembrane</keyword>
<keyword evidence="22" id="KW-1185">Reference proteome</keyword>
<keyword evidence="5" id="KW-0770">Synapse</keyword>
<dbReference type="Pfam" id="PF00060">
    <property type="entry name" value="Lig_chan"/>
    <property type="match status" value="1"/>
</dbReference>
<comment type="caution">
    <text evidence="19">The sequence shown here is derived from an EMBL/GenBank/DDBJ whole genome shotgun (WGS) entry which is preliminary data.</text>
</comment>
<proteinExistence type="predicted"/>
<evidence type="ECO:0000256" key="11">
    <source>
        <dbReference type="ARBA" id="ARBA00023286"/>
    </source>
</evidence>
<feature type="chain" id="PRO_5035686135" description="Ionotropic glutamate receptor C-terminal domain-containing protein" evidence="16">
    <location>
        <begin position="29"/>
        <end position="901"/>
    </location>
</feature>
<dbReference type="EMBL" id="CAJNOK010015580">
    <property type="protein sequence ID" value="CAF1228222.1"/>
    <property type="molecule type" value="Genomic_DNA"/>
</dbReference>
<accession>A0A814YH68</accession>
<evidence type="ECO:0000259" key="17">
    <source>
        <dbReference type="SMART" id="SM00079"/>
    </source>
</evidence>
<evidence type="ECO:0000256" key="2">
    <source>
        <dbReference type="ARBA" id="ARBA00022448"/>
    </source>
</evidence>
<dbReference type="EMBL" id="CAJOBC010009611">
    <property type="protein sequence ID" value="CAF3992187.1"/>
    <property type="molecule type" value="Genomic_DNA"/>
</dbReference>
<dbReference type="PRINTS" id="PR01176">
    <property type="entry name" value="GABABRECEPTR"/>
</dbReference>
<feature type="region of interest" description="Disordered" evidence="14">
    <location>
        <begin position="872"/>
        <end position="901"/>
    </location>
</feature>
<evidence type="ECO:0000256" key="7">
    <source>
        <dbReference type="ARBA" id="ARBA00023136"/>
    </source>
</evidence>
<evidence type="ECO:0000256" key="10">
    <source>
        <dbReference type="ARBA" id="ARBA00023257"/>
    </source>
</evidence>
<feature type="transmembrane region" description="Helical" evidence="15">
    <location>
        <begin position="832"/>
        <end position="850"/>
    </location>
</feature>
<keyword evidence="10" id="KW-0628">Postsynaptic cell membrane</keyword>
<feature type="domain" description="Ionotropic glutamate receptor C-terminal" evidence="17">
    <location>
        <begin position="469"/>
        <end position="812"/>
    </location>
</feature>
<dbReference type="Gene3D" id="3.40.50.2300">
    <property type="match status" value="2"/>
</dbReference>
<dbReference type="GO" id="GO:0045211">
    <property type="term" value="C:postsynaptic membrane"/>
    <property type="evidence" value="ECO:0007669"/>
    <property type="project" value="UniProtKB-SubCell"/>
</dbReference>
<evidence type="ECO:0000313" key="22">
    <source>
        <dbReference type="Proteomes" id="UP000663829"/>
    </source>
</evidence>
<dbReference type="SUPFAM" id="SSF53850">
    <property type="entry name" value="Periplasmic binding protein-like II"/>
    <property type="match status" value="1"/>
</dbReference>
<evidence type="ECO:0000256" key="16">
    <source>
        <dbReference type="SAM" id="SignalP"/>
    </source>
</evidence>
<keyword evidence="11" id="KW-1071">Ligand-gated ion channel</keyword>
<evidence type="ECO:0000313" key="19">
    <source>
        <dbReference type="EMBL" id="CAF1229476.1"/>
    </source>
</evidence>
<evidence type="ECO:0000256" key="9">
    <source>
        <dbReference type="ARBA" id="ARBA00023180"/>
    </source>
</evidence>
<feature type="transmembrane region" description="Helical" evidence="15">
    <location>
        <begin position="649"/>
        <end position="670"/>
    </location>
</feature>
<keyword evidence="4 15" id="KW-1133">Transmembrane helix</keyword>
<feature type="transmembrane region" description="Helical" evidence="15">
    <location>
        <begin position="617"/>
        <end position="637"/>
    </location>
</feature>
<evidence type="ECO:0000256" key="14">
    <source>
        <dbReference type="SAM" id="MobiDB-lite"/>
    </source>
</evidence>
<dbReference type="EMBL" id="CAJNOQ010009606">
    <property type="protein sequence ID" value="CAF1229476.1"/>
    <property type="molecule type" value="Genomic_DNA"/>
</dbReference>
<dbReference type="InterPro" id="IPR028082">
    <property type="entry name" value="Peripla_BP_I"/>
</dbReference>
<reference evidence="19" key="1">
    <citation type="submission" date="2021-02" db="EMBL/GenBank/DDBJ databases">
        <authorList>
            <person name="Nowell W R."/>
        </authorList>
    </citation>
    <scope>NUCLEOTIDE SEQUENCE</scope>
</reference>